<dbReference type="InterPro" id="IPR001387">
    <property type="entry name" value="Cro/C1-type_HTH"/>
</dbReference>
<gene>
    <name evidence="2" type="ORF">NYR52_07090</name>
</gene>
<feature type="domain" description="HTH cro/C1-type" evidence="1">
    <location>
        <begin position="17"/>
        <end position="57"/>
    </location>
</feature>
<dbReference type="CDD" id="cd00093">
    <property type="entry name" value="HTH_XRE"/>
    <property type="match status" value="1"/>
</dbReference>
<reference evidence="2" key="1">
    <citation type="submission" date="2022-08" db="EMBL/GenBank/DDBJ databases">
        <title>The complete genome sequence of the thermophilic bacterium Laceyella sacchari FBKL4.010 reveals the basis for tetramethylpyrazine biosynthesis in Moutai-flavor Daqu.</title>
        <authorList>
            <person name="Li D."/>
            <person name="Huang W."/>
            <person name="Wang C."/>
            <person name="Qiu S."/>
        </authorList>
    </citation>
    <scope>NUCLEOTIDE SEQUENCE</scope>
    <source>
        <strain evidence="2">FBKL4.014</strain>
    </source>
</reference>
<dbReference type="Pfam" id="PF01381">
    <property type="entry name" value="HTH_3"/>
    <property type="match status" value="1"/>
</dbReference>
<dbReference type="RefSeq" id="WP_022739146.1">
    <property type="nucleotide sequence ID" value="NZ_CP103866.1"/>
</dbReference>
<accession>A0ABY5U9X4</accession>
<evidence type="ECO:0000313" key="3">
    <source>
        <dbReference type="Proteomes" id="UP001058650"/>
    </source>
</evidence>
<protein>
    <submittedName>
        <fullName evidence="2">Helix-turn-helix domain-containing protein</fullName>
    </submittedName>
</protein>
<dbReference type="PROSITE" id="PS50943">
    <property type="entry name" value="HTH_CROC1"/>
    <property type="match status" value="1"/>
</dbReference>
<evidence type="ECO:0000259" key="1">
    <source>
        <dbReference type="PROSITE" id="PS50943"/>
    </source>
</evidence>
<sequence length="68" mass="7944">MRKKLYHLRGNRPRSRVSQELQITPQMLGAVERGDRNPSLKLAKRIADYYGLSIDEIFFGHDGNRLFL</sequence>
<dbReference type="InterPro" id="IPR010982">
    <property type="entry name" value="Lambda_DNA-bd_dom_sf"/>
</dbReference>
<dbReference type="EMBL" id="CP103866">
    <property type="protein sequence ID" value="UWE04878.1"/>
    <property type="molecule type" value="Genomic_DNA"/>
</dbReference>
<dbReference type="Proteomes" id="UP001058650">
    <property type="component" value="Chromosome"/>
</dbReference>
<dbReference type="Gene3D" id="1.10.260.40">
    <property type="entry name" value="lambda repressor-like DNA-binding domains"/>
    <property type="match status" value="1"/>
</dbReference>
<dbReference type="SUPFAM" id="SSF47413">
    <property type="entry name" value="lambda repressor-like DNA-binding domains"/>
    <property type="match status" value="1"/>
</dbReference>
<dbReference type="SMART" id="SM00530">
    <property type="entry name" value="HTH_XRE"/>
    <property type="match status" value="1"/>
</dbReference>
<keyword evidence="3" id="KW-1185">Reference proteome</keyword>
<evidence type="ECO:0000313" key="2">
    <source>
        <dbReference type="EMBL" id="UWE04878.1"/>
    </source>
</evidence>
<name>A0ABY5U9X4_LACSH</name>
<proteinExistence type="predicted"/>
<organism evidence="2 3">
    <name type="scientific">Laceyella sacchari</name>
    <name type="common">Thermoactinomyces thalpophilus</name>
    <dbReference type="NCBI Taxonomy" id="37482"/>
    <lineage>
        <taxon>Bacteria</taxon>
        <taxon>Bacillati</taxon>
        <taxon>Bacillota</taxon>
        <taxon>Bacilli</taxon>
        <taxon>Bacillales</taxon>
        <taxon>Thermoactinomycetaceae</taxon>
        <taxon>Laceyella</taxon>
    </lineage>
</organism>